<dbReference type="AlphaFoldDB" id="A0A1Y1YRT9"/>
<dbReference type="EMBL" id="MCFA01000179">
    <property type="protein sequence ID" value="ORY00748.1"/>
    <property type="molecule type" value="Genomic_DNA"/>
</dbReference>
<comment type="caution">
    <text evidence="1">The sequence shown here is derived from an EMBL/GenBank/DDBJ whole genome shotgun (WGS) entry which is preliminary data.</text>
</comment>
<name>A0A1Y1YRT9_9PLEO</name>
<protein>
    <submittedName>
        <fullName evidence="1">Uncharacterized protein</fullName>
    </submittedName>
</protein>
<evidence type="ECO:0000313" key="1">
    <source>
        <dbReference type="EMBL" id="ORY00748.1"/>
    </source>
</evidence>
<organism evidence="1 2">
    <name type="scientific">Clohesyomyces aquaticus</name>
    <dbReference type="NCBI Taxonomy" id="1231657"/>
    <lineage>
        <taxon>Eukaryota</taxon>
        <taxon>Fungi</taxon>
        <taxon>Dikarya</taxon>
        <taxon>Ascomycota</taxon>
        <taxon>Pezizomycotina</taxon>
        <taxon>Dothideomycetes</taxon>
        <taxon>Pleosporomycetidae</taxon>
        <taxon>Pleosporales</taxon>
        <taxon>Lindgomycetaceae</taxon>
        <taxon>Clohesyomyces</taxon>
    </lineage>
</organism>
<proteinExistence type="predicted"/>
<accession>A0A1Y1YRT9</accession>
<dbReference type="Proteomes" id="UP000193144">
    <property type="component" value="Unassembled WGS sequence"/>
</dbReference>
<evidence type="ECO:0000313" key="2">
    <source>
        <dbReference type="Proteomes" id="UP000193144"/>
    </source>
</evidence>
<gene>
    <name evidence="1" type="ORF">BCR34DRAFT_592472</name>
</gene>
<reference evidence="1 2" key="1">
    <citation type="submission" date="2016-07" db="EMBL/GenBank/DDBJ databases">
        <title>Pervasive Adenine N6-methylation of Active Genes in Fungi.</title>
        <authorList>
            <consortium name="DOE Joint Genome Institute"/>
            <person name="Mondo S.J."/>
            <person name="Dannebaum R.O."/>
            <person name="Kuo R.C."/>
            <person name="Labutti K."/>
            <person name="Haridas S."/>
            <person name="Kuo A."/>
            <person name="Salamov A."/>
            <person name="Ahrendt S.R."/>
            <person name="Lipzen A."/>
            <person name="Sullivan W."/>
            <person name="Andreopoulos W.B."/>
            <person name="Clum A."/>
            <person name="Lindquist E."/>
            <person name="Daum C."/>
            <person name="Ramamoorthy G.K."/>
            <person name="Gryganskyi A."/>
            <person name="Culley D."/>
            <person name="Magnuson J.K."/>
            <person name="James T.Y."/>
            <person name="O'Malley M.A."/>
            <person name="Stajich J.E."/>
            <person name="Spatafora J.W."/>
            <person name="Visel A."/>
            <person name="Grigoriev I.V."/>
        </authorList>
    </citation>
    <scope>NUCLEOTIDE SEQUENCE [LARGE SCALE GENOMIC DNA]</scope>
    <source>
        <strain evidence="1 2">CBS 115471</strain>
    </source>
</reference>
<sequence>MARFILEFLHARSPTISVTISSRTGISLNDVSLPWEFKNSIIGQATVQMITTLDICLSKIGRYPALPIANGHVHGVSGRKLTSLSAAVYFSAEGLVFDSKVLQEEQQALGFQIQALDPTSITDEATQPHEFINLTRSDLGWINDRDYRQVYQNILNEARALEPASDDGSTENPKITCIPSNKNSSIDMVSNHIEQFCERDLSGNQAADWIDAQVPFRL</sequence>
<keyword evidence="2" id="KW-1185">Reference proteome</keyword>